<name>A0A0N4VPN4_ENTVE</name>
<evidence type="ECO:0000256" key="3">
    <source>
        <dbReference type="SAM" id="MobiDB-lite"/>
    </source>
</evidence>
<dbReference type="Proteomes" id="UP000274131">
    <property type="component" value="Unassembled WGS sequence"/>
</dbReference>
<dbReference type="CDD" id="cd00051">
    <property type="entry name" value="EFh"/>
    <property type="match status" value="1"/>
</dbReference>
<organism evidence="7">
    <name type="scientific">Enterobius vermicularis</name>
    <name type="common">Human pinworm</name>
    <dbReference type="NCBI Taxonomy" id="51028"/>
    <lineage>
        <taxon>Eukaryota</taxon>
        <taxon>Metazoa</taxon>
        <taxon>Ecdysozoa</taxon>
        <taxon>Nematoda</taxon>
        <taxon>Chromadorea</taxon>
        <taxon>Rhabditida</taxon>
        <taxon>Spirurina</taxon>
        <taxon>Oxyuridomorpha</taxon>
        <taxon>Oxyuroidea</taxon>
        <taxon>Oxyuridae</taxon>
        <taxon>Enterobius</taxon>
    </lineage>
</organism>
<evidence type="ECO:0000256" key="2">
    <source>
        <dbReference type="ARBA" id="ARBA00022837"/>
    </source>
</evidence>
<reference evidence="7" key="1">
    <citation type="submission" date="2017-02" db="UniProtKB">
        <authorList>
            <consortium name="WormBaseParasite"/>
        </authorList>
    </citation>
    <scope>IDENTIFICATION</scope>
</reference>
<evidence type="ECO:0000313" key="5">
    <source>
        <dbReference type="EMBL" id="VDD97379.1"/>
    </source>
</evidence>
<dbReference type="EMBL" id="UXUI01013525">
    <property type="protein sequence ID" value="VDD97379.1"/>
    <property type="molecule type" value="Genomic_DNA"/>
</dbReference>
<dbReference type="SMART" id="SM00054">
    <property type="entry name" value="EFh"/>
    <property type="match status" value="3"/>
</dbReference>
<dbReference type="WBParaSite" id="EVEC_0001296301-mRNA-1">
    <property type="protein sequence ID" value="EVEC_0001296301-mRNA-1"/>
    <property type="gene ID" value="EVEC_0001296301"/>
</dbReference>
<dbReference type="InterPro" id="IPR018247">
    <property type="entry name" value="EF_Hand_1_Ca_BS"/>
</dbReference>
<dbReference type="FunFam" id="1.10.238.10:FF:000178">
    <property type="entry name" value="Calmodulin-2 A"/>
    <property type="match status" value="1"/>
</dbReference>
<dbReference type="GO" id="GO:0005509">
    <property type="term" value="F:calcium ion binding"/>
    <property type="evidence" value="ECO:0007669"/>
    <property type="project" value="InterPro"/>
</dbReference>
<reference evidence="5 6" key="2">
    <citation type="submission" date="2018-10" db="EMBL/GenBank/DDBJ databases">
        <authorList>
            <consortium name="Pathogen Informatics"/>
        </authorList>
    </citation>
    <scope>NUCLEOTIDE SEQUENCE [LARGE SCALE GENOMIC DNA]</scope>
</reference>
<dbReference type="SUPFAM" id="SSF47473">
    <property type="entry name" value="EF-hand"/>
    <property type="match status" value="1"/>
</dbReference>
<evidence type="ECO:0000313" key="6">
    <source>
        <dbReference type="Proteomes" id="UP000274131"/>
    </source>
</evidence>
<keyword evidence="2" id="KW-0106">Calcium</keyword>
<feature type="domain" description="EF-hand" evidence="4">
    <location>
        <begin position="64"/>
        <end position="99"/>
    </location>
</feature>
<sequence>MPPKRTVTKKTPAPPAPKKEEPKAEPAAAAAPPPPPEPVKPKIAPHVPNKKKTGKDAAAIFDQKLLQSFKDAFEVMDDNKDGIVDKKDLKNMFGSVGQAITDEEIDDMLKEFDGPINFENFVVMFGERYSCRDTEEEILAGFRKFDPENTGKIPVEKLNYLLANPKVYPLTERELRHASKVKLPAIGGMLDYRKYTHMLLKEPMDLLLKA</sequence>
<dbReference type="InterPro" id="IPR050403">
    <property type="entry name" value="Myosin_RLC"/>
</dbReference>
<keyword evidence="6" id="KW-1185">Reference proteome</keyword>
<proteinExistence type="predicted"/>
<keyword evidence="1" id="KW-0677">Repeat</keyword>
<dbReference type="PANTHER" id="PTHR23049">
    <property type="entry name" value="MYOSIN REGULATORY LIGHT CHAIN 2"/>
    <property type="match status" value="1"/>
</dbReference>
<evidence type="ECO:0000259" key="4">
    <source>
        <dbReference type="PROSITE" id="PS50222"/>
    </source>
</evidence>
<dbReference type="STRING" id="51028.A0A0N4VPN4"/>
<protein>
    <submittedName>
        <fullName evidence="7">EF-hand domain-containing protein</fullName>
    </submittedName>
</protein>
<accession>A0A0N4VPN4</accession>
<dbReference type="Gene3D" id="1.10.238.10">
    <property type="entry name" value="EF-hand"/>
    <property type="match status" value="2"/>
</dbReference>
<evidence type="ECO:0000313" key="7">
    <source>
        <dbReference type="WBParaSite" id="EVEC_0001296301-mRNA-1"/>
    </source>
</evidence>
<dbReference type="AlphaFoldDB" id="A0A0N4VPN4"/>
<dbReference type="PROSITE" id="PS50222">
    <property type="entry name" value="EF_HAND_2"/>
    <property type="match status" value="1"/>
</dbReference>
<dbReference type="Pfam" id="PF13405">
    <property type="entry name" value="EF-hand_6"/>
    <property type="match status" value="1"/>
</dbReference>
<dbReference type="PROSITE" id="PS00018">
    <property type="entry name" value="EF_HAND_1"/>
    <property type="match status" value="1"/>
</dbReference>
<gene>
    <name evidence="5" type="ORF">EVEC_LOCUS12130</name>
</gene>
<feature type="region of interest" description="Disordered" evidence="3">
    <location>
        <begin position="1"/>
        <end position="55"/>
    </location>
</feature>
<evidence type="ECO:0000256" key="1">
    <source>
        <dbReference type="ARBA" id="ARBA00022737"/>
    </source>
</evidence>
<dbReference type="GO" id="GO:0043226">
    <property type="term" value="C:organelle"/>
    <property type="evidence" value="ECO:0007669"/>
    <property type="project" value="UniProtKB-ARBA"/>
</dbReference>
<dbReference type="InterPro" id="IPR002048">
    <property type="entry name" value="EF_hand_dom"/>
</dbReference>
<dbReference type="OrthoDB" id="429467at2759"/>
<dbReference type="InterPro" id="IPR011992">
    <property type="entry name" value="EF-hand-dom_pair"/>
</dbReference>